<name>A0A0F8WVG0_9ZZZZ</name>
<dbReference type="PANTHER" id="PTHR11735">
    <property type="entry name" value="TRNA N6-ADENOSINE THREONYLCARBAMOYLTRANSFERASE"/>
    <property type="match status" value="1"/>
</dbReference>
<evidence type="ECO:0000256" key="1">
    <source>
        <dbReference type="ARBA" id="ARBA00012156"/>
    </source>
</evidence>
<dbReference type="InterPro" id="IPR017861">
    <property type="entry name" value="KAE1/TsaD"/>
</dbReference>
<dbReference type="Gene3D" id="3.30.420.40">
    <property type="match status" value="2"/>
</dbReference>
<accession>A0A0F8WVG0</accession>
<proteinExistence type="predicted"/>
<evidence type="ECO:0000256" key="2">
    <source>
        <dbReference type="ARBA" id="ARBA00022679"/>
    </source>
</evidence>
<keyword evidence="4" id="KW-0479">Metal-binding</keyword>
<sequence>MPELASRQHVEAIVPVLEEALERAGCTLESIDAVAVTTGPGLAGALLVGANAAKAIAYAIDLPLVAVNHLEGHIYAAWLADGPSGEDVRQPRFPVLCLIVSGGHTDLVLMTGHGRYRRLGETADDAAGEAFDKVARMMGLGF</sequence>
<evidence type="ECO:0000256" key="3">
    <source>
        <dbReference type="ARBA" id="ARBA00022694"/>
    </source>
</evidence>
<organism evidence="8">
    <name type="scientific">marine sediment metagenome</name>
    <dbReference type="NCBI Taxonomy" id="412755"/>
    <lineage>
        <taxon>unclassified sequences</taxon>
        <taxon>metagenomes</taxon>
        <taxon>ecological metagenomes</taxon>
    </lineage>
</organism>
<dbReference type="Pfam" id="PF00814">
    <property type="entry name" value="TsaD"/>
    <property type="match status" value="1"/>
</dbReference>
<evidence type="ECO:0000259" key="7">
    <source>
        <dbReference type="Pfam" id="PF00814"/>
    </source>
</evidence>
<feature type="domain" description="Gcp-like" evidence="7">
    <location>
        <begin position="1"/>
        <end position="141"/>
    </location>
</feature>
<keyword evidence="2" id="KW-0808">Transferase</keyword>
<dbReference type="InterPro" id="IPR000905">
    <property type="entry name" value="Gcp-like_dom"/>
</dbReference>
<evidence type="ECO:0000313" key="8">
    <source>
        <dbReference type="EMBL" id="KKK60668.1"/>
    </source>
</evidence>
<keyword evidence="5" id="KW-0012">Acyltransferase</keyword>
<dbReference type="PRINTS" id="PR00789">
    <property type="entry name" value="OSIALOPTASE"/>
</dbReference>
<dbReference type="InterPro" id="IPR043129">
    <property type="entry name" value="ATPase_NBD"/>
</dbReference>
<comment type="caution">
    <text evidence="8">The sequence shown here is derived from an EMBL/GenBank/DDBJ whole genome shotgun (WGS) entry which is preliminary data.</text>
</comment>
<dbReference type="GO" id="GO:0008033">
    <property type="term" value="P:tRNA processing"/>
    <property type="evidence" value="ECO:0007669"/>
    <property type="project" value="UniProtKB-KW"/>
</dbReference>
<dbReference type="EC" id="2.3.1.234" evidence="1"/>
<dbReference type="PANTHER" id="PTHR11735:SF6">
    <property type="entry name" value="TRNA N6-ADENOSINE THREONYLCARBAMOYLTRANSFERASE, MITOCHONDRIAL"/>
    <property type="match status" value="1"/>
</dbReference>
<evidence type="ECO:0000256" key="5">
    <source>
        <dbReference type="ARBA" id="ARBA00023315"/>
    </source>
</evidence>
<comment type="catalytic activity">
    <reaction evidence="6">
        <text>L-threonylcarbamoyladenylate + adenosine(37) in tRNA = N(6)-L-threonylcarbamoyladenosine(37) in tRNA + AMP + H(+)</text>
        <dbReference type="Rhea" id="RHEA:37059"/>
        <dbReference type="Rhea" id="RHEA-COMP:10162"/>
        <dbReference type="Rhea" id="RHEA-COMP:10163"/>
        <dbReference type="ChEBI" id="CHEBI:15378"/>
        <dbReference type="ChEBI" id="CHEBI:73682"/>
        <dbReference type="ChEBI" id="CHEBI:74411"/>
        <dbReference type="ChEBI" id="CHEBI:74418"/>
        <dbReference type="ChEBI" id="CHEBI:456215"/>
        <dbReference type="EC" id="2.3.1.234"/>
    </reaction>
</comment>
<dbReference type="EMBL" id="LAZR01062855">
    <property type="protein sequence ID" value="KKK60668.1"/>
    <property type="molecule type" value="Genomic_DNA"/>
</dbReference>
<reference evidence="8" key="1">
    <citation type="journal article" date="2015" name="Nature">
        <title>Complex archaea that bridge the gap between prokaryotes and eukaryotes.</title>
        <authorList>
            <person name="Spang A."/>
            <person name="Saw J.H."/>
            <person name="Jorgensen S.L."/>
            <person name="Zaremba-Niedzwiedzka K."/>
            <person name="Martijn J."/>
            <person name="Lind A.E."/>
            <person name="van Eijk R."/>
            <person name="Schleper C."/>
            <person name="Guy L."/>
            <person name="Ettema T.J."/>
        </authorList>
    </citation>
    <scope>NUCLEOTIDE SEQUENCE</scope>
</reference>
<dbReference type="GO" id="GO:0046872">
    <property type="term" value="F:metal ion binding"/>
    <property type="evidence" value="ECO:0007669"/>
    <property type="project" value="UniProtKB-KW"/>
</dbReference>
<dbReference type="GO" id="GO:0061711">
    <property type="term" value="F:tRNA N(6)-L-threonylcarbamoyladenine synthase activity"/>
    <property type="evidence" value="ECO:0007669"/>
    <property type="project" value="UniProtKB-EC"/>
</dbReference>
<keyword evidence="3" id="KW-0819">tRNA processing</keyword>
<gene>
    <name evidence="8" type="ORF">LCGC14_3022070</name>
</gene>
<evidence type="ECO:0000256" key="4">
    <source>
        <dbReference type="ARBA" id="ARBA00022723"/>
    </source>
</evidence>
<dbReference type="SUPFAM" id="SSF53067">
    <property type="entry name" value="Actin-like ATPase domain"/>
    <property type="match status" value="2"/>
</dbReference>
<evidence type="ECO:0000256" key="6">
    <source>
        <dbReference type="ARBA" id="ARBA00048117"/>
    </source>
</evidence>
<dbReference type="AlphaFoldDB" id="A0A0F8WVG0"/>
<protein>
    <recommendedName>
        <fullName evidence="1">N(6)-L-threonylcarbamoyladenine synthase</fullName>
        <ecNumber evidence="1">2.3.1.234</ecNumber>
    </recommendedName>
</protein>
<feature type="non-terminal residue" evidence="8">
    <location>
        <position position="142"/>
    </location>
</feature>